<proteinExistence type="predicted"/>
<dbReference type="RefSeq" id="WP_263746298.1">
    <property type="nucleotide sequence ID" value="NZ_JAOWRF010000213.1"/>
</dbReference>
<evidence type="ECO:0000313" key="1">
    <source>
        <dbReference type="EMBL" id="MCV3214722.1"/>
    </source>
</evidence>
<comment type="caution">
    <text evidence="1">The sequence shown here is derived from an EMBL/GenBank/DDBJ whole genome shotgun (WGS) entry which is preliminary data.</text>
</comment>
<protein>
    <submittedName>
        <fullName evidence="1">Uncharacterized protein</fullName>
    </submittedName>
</protein>
<dbReference type="Proteomes" id="UP001526143">
    <property type="component" value="Unassembled WGS sequence"/>
</dbReference>
<organism evidence="1 2">
    <name type="scientific">Plectonema radiosum NIES-515</name>
    <dbReference type="NCBI Taxonomy" id="2986073"/>
    <lineage>
        <taxon>Bacteria</taxon>
        <taxon>Bacillati</taxon>
        <taxon>Cyanobacteriota</taxon>
        <taxon>Cyanophyceae</taxon>
        <taxon>Oscillatoriophycideae</taxon>
        <taxon>Oscillatoriales</taxon>
        <taxon>Microcoleaceae</taxon>
        <taxon>Plectonema</taxon>
    </lineage>
</organism>
<accession>A0ABT3B017</accession>
<dbReference type="EMBL" id="JAOWRF010000213">
    <property type="protein sequence ID" value="MCV3214722.1"/>
    <property type="molecule type" value="Genomic_DNA"/>
</dbReference>
<name>A0ABT3B017_9CYAN</name>
<reference evidence="1 2" key="1">
    <citation type="submission" date="2022-10" db="EMBL/GenBank/DDBJ databases">
        <title>Identification of biosynthetic pathway for the production of the potent trypsin inhibitor radiosumin.</title>
        <authorList>
            <person name="Fewer D.P."/>
            <person name="Delbaje E."/>
            <person name="Ouyang X."/>
            <person name="Agostino P.D."/>
            <person name="Wahlsten M."/>
            <person name="Jokela J."/>
            <person name="Permi P."/>
            <person name="Haapaniemi E."/>
            <person name="Koistinen H."/>
        </authorList>
    </citation>
    <scope>NUCLEOTIDE SEQUENCE [LARGE SCALE GENOMIC DNA]</scope>
    <source>
        <strain evidence="1 2">NIES-515</strain>
    </source>
</reference>
<evidence type="ECO:0000313" key="2">
    <source>
        <dbReference type="Proteomes" id="UP001526143"/>
    </source>
</evidence>
<gene>
    <name evidence="1" type="ORF">OGM63_14555</name>
</gene>
<sequence length="53" mass="5806">MKILAVLFISAIAFPMPVLFNAYESTSYGLPNSISDCTYRGGGRREDCLYPVG</sequence>
<keyword evidence="2" id="KW-1185">Reference proteome</keyword>